<proteinExistence type="predicted"/>
<evidence type="ECO:0000313" key="1">
    <source>
        <dbReference type="EMBL" id="SOD95630.1"/>
    </source>
</evidence>
<gene>
    <name evidence="1" type="ORF">SAMN06269250_4929</name>
</gene>
<dbReference type="AlphaFoldDB" id="A0A286GJF5"/>
<keyword evidence="2" id="KW-1185">Reference proteome</keyword>
<dbReference type="Proteomes" id="UP000219452">
    <property type="component" value="Unassembled WGS sequence"/>
</dbReference>
<organism evidence="1 2">
    <name type="scientific">Spirosoma fluviale</name>
    <dbReference type="NCBI Taxonomy" id="1597977"/>
    <lineage>
        <taxon>Bacteria</taxon>
        <taxon>Pseudomonadati</taxon>
        <taxon>Bacteroidota</taxon>
        <taxon>Cytophagia</taxon>
        <taxon>Cytophagales</taxon>
        <taxon>Cytophagaceae</taxon>
        <taxon>Spirosoma</taxon>
    </lineage>
</organism>
<reference evidence="2" key="1">
    <citation type="submission" date="2017-09" db="EMBL/GenBank/DDBJ databases">
        <authorList>
            <person name="Varghese N."/>
            <person name="Submissions S."/>
        </authorList>
    </citation>
    <scope>NUCLEOTIDE SEQUENCE [LARGE SCALE GENOMIC DNA]</scope>
    <source>
        <strain evidence="2">DSM 29961</strain>
    </source>
</reference>
<sequence length="29" mass="3239">MIVIISGLLFPENRLHDGESQKTEANGLR</sequence>
<protein>
    <submittedName>
        <fullName evidence="1">Uncharacterized protein</fullName>
    </submittedName>
</protein>
<evidence type="ECO:0000313" key="2">
    <source>
        <dbReference type="Proteomes" id="UP000219452"/>
    </source>
</evidence>
<accession>A0A286GJF5</accession>
<name>A0A286GJF5_9BACT</name>
<dbReference type="EMBL" id="OCNH01000004">
    <property type="protein sequence ID" value="SOD95630.1"/>
    <property type="molecule type" value="Genomic_DNA"/>
</dbReference>